<gene>
    <name evidence="1" type="ORF">H6F44_03565</name>
</gene>
<evidence type="ECO:0000313" key="1">
    <source>
        <dbReference type="EMBL" id="MBD2149207.1"/>
    </source>
</evidence>
<organism evidence="1 2">
    <name type="scientific">Pseudanabaena cinerea FACHB-1277</name>
    <dbReference type="NCBI Taxonomy" id="2949581"/>
    <lineage>
        <taxon>Bacteria</taxon>
        <taxon>Bacillati</taxon>
        <taxon>Cyanobacteriota</taxon>
        <taxon>Cyanophyceae</taxon>
        <taxon>Pseudanabaenales</taxon>
        <taxon>Pseudanabaenaceae</taxon>
        <taxon>Pseudanabaena</taxon>
        <taxon>Pseudanabaena cinerea</taxon>
    </lineage>
</organism>
<dbReference type="AlphaFoldDB" id="A0A926UQL2"/>
<reference evidence="1" key="1">
    <citation type="journal article" date="2015" name="ISME J.">
        <title>Draft Genome Sequence of Streptomyces incarnatus NRRL8089, which Produces the Nucleoside Antibiotic Sinefungin.</title>
        <authorList>
            <person name="Oshima K."/>
            <person name="Hattori M."/>
            <person name="Shimizu H."/>
            <person name="Fukuda K."/>
            <person name="Nemoto M."/>
            <person name="Inagaki K."/>
            <person name="Tamura T."/>
        </authorList>
    </citation>
    <scope>NUCLEOTIDE SEQUENCE</scope>
    <source>
        <strain evidence="1">FACHB-1277</strain>
    </source>
</reference>
<accession>A0A926UQL2</accession>
<dbReference type="Proteomes" id="UP000631421">
    <property type="component" value="Unassembled WGS sequence"/>
</dbReference>
<name>A0A926UQL2_9CYAN</name>
<protein>
    <submittedName>
        <fullName evidence="1">Type II toxin-antitoxin system Phd/YefM family antitoxin</fullName>
    </submittedName>
</protein>
<comment type="caution">
    <text evidence="1">The sequence shown here is derived from an EMBL/GenBank/DDBJ whole genome shotgun (WGS) entry which is preliminary data.</text>
</comment>
<keyword evidence="2" id="KW-1185">Reference proteome</keyword>
<sequence length="82" mass="9362">MKTIPVDRLTTNFINLLEEIATTGDPIELDWQGKRFQISPVTPKNIATNRLDNLVRRPNVIIGDPEDLVSISWEHELNLDLP</sequence>
<dbReference type="RefSeq" id="WP_190349553.1">
    <property type="nucleotide sequence ID" value="NZ_JACJPY010000006.1"/>
</dbReference>
<evidence type="ECO:0000313" key="2">
    <source>
        <dbReference type="Proteomes" id="UP000631421"/>
    </source>
</evidence>
<proteinExistence type="predicted"/>
<reference evidence="1" key="2">
    <citation type="submission" date="2020-08" db="EMBL/GenBank/DDBJ databases">
        <authorList>
            <person name="Chen M."/>
            <person name="Teng W."/>
            <person name="Zhao L."/>
            <person name="Hu C."/>
            <person name="Zhou Y."/>
            <person name="Han B."/>
            <person name="Song L."/>
            <person name="Shu W."/>
        </authorList>
    </citation>
    <scope>NUCLEOTIDE SEQUENCE</scope>
    <source>
        <strain evidence="1">FACHB-1277</strain>
    </source>
</reference>
<dbReference type="EMBL" id="JACJPY010000006">
    <property type="protein sequence ID" value="MBD2149207.1"/>
    <property type="molecule type" value="Genomic_DNA"/>
</dbReference>